<dbReference type="EMBL" id="JAOYFB010000037">
    <property type="protein sequence ID" value="KAK4022892.1"/>
    <property type="molecule type" value="Genomic_DNA"/>
</dbReference>
<proteinExistence type="predicted"/>
<accession>A0ABR0ACQ4</accession>
<comment type="caution">
    <text evidence="1">The sequence shown here is derived from an EMBL/GenBank/DDBJ whole genome shotgun (WGS) entry which is preliminary data.</text>
</comment>
<sequence>MLVNMTLEHSSDDYKCDIFTTSDGSAAGSAIRTSVHHQTRPKTNTREIEVDDGKRNGTKRNRIGKKMEEASDEISRQVSWDLHDLDGTTRIWYSLKRRAWMKLDDRERMMHMHRARFDASVSRRKKMVKTTSNSLIHQHDIEQLQKNSEKDGLMYHCLALP</sequence>
<organism evidence="1 2">
    <name type="scientific">Daphnia magna</name>
    <dbReference type="NCBI Taxonomy" id="35525"/>
    <lineage>
        <taxon>Eukaryota</taxon>
        <taxon>Metazoa</taxon>
        <taxon>Ecdysozoa</taxon>
        <taxon>Arthropoda</taxon>
        <taxon>Crustacea</taxon>
        <taxon>Branchiopoda</taxon>
        <taxon>Diplostraca</taxon>
        <taxon>Cladocera</taxon>
        <taxon>Anomopoda</taxon>
        <taxon>Daphniidae</taxon>
        <taxon>Daphnia</taxon>
    </lineage>
</organism>
<keyword evidence="2" id="KW-1185">Reference proteome</keyword>
<evidence type="ECO:0000313" key="1">
    <source>
        <dbReference type="EMBL" id="KAK4022892.1"/>
    </source>
</evidence>
<protein>
    <submittedName>
        <fullName evidence="1">Uncharacterized protein</fullName>
    </submittedName>
</protein>
<gene>
    <name evidence="1" type="ORF">OUZ56_008336</name>
</gene>
<dbReference type="Proteomes" id="UP001234178">
    <property type="component" value="Unassembled WGS sequence"/>
</dbReference>
<reference evidence="1 2" key="1">
    <citation type="journal article" date="2023" name="Nucleic Acids Res.">
        <title>The hologenome of Daphnia magna reveals possible DNA methylation and microbiome-mediated evolution of the host genome.</title>
        <authorList>
            <person name="Chaturvedi A."/>
            <person name="Li X."/>
            <person name="Dhandapani V."/>
            <person name="Marshall H."/>
            <person name="Kissane S."/>
            <person name="Cuenca-Cambronero M."/>
            <person name="Asole G."/>
            <person name="Calvet F."/>
            <person name="Ruiz-Romero M."/>
            <person name="Marangio P."/>
            <person name="Guigo R."/>
            <person name="Rago D."/>
            <person name="Mirbahai L."/>
            <person name="Eastwood N."/>
            <person name="Colbourne J.K."/>
            <person name="Zhou J."/>
            <person name="Mallon E."/>
            <person name="Orsini L."/>
        </authorList>
    </citation>
    <scope>NUCLEOTIDE SEQUENCE [LARGE SCALE GENOMIC DNA]</scope>
    <source>
        <strain evidence="1">LRV0_1</strain>
    </source>
</reference>
<name>A0ABR0ACQ4_9CRUS</name>
<evidence type="ECO:0000313" key="2">
    <source>
        <dbReference type="Proteomes" id="UP001234178"/>
    </source>
</evidence>